<reference evidence="10 11" key="1">
    <citation type="submission" date="2024-08" db="EMBL/GenBank/DDBJ databases">
        <authorList>
            <person name="Cucini C."/>
            <person name="Frati F."/>
        </authorList>
    </citation>
    <scope>NUCLEOTIDE SEQUENCE [LARGE SCALE GENOMIC DNA]</scope>
</reference>
<dbReference type="Pfam" id="PF00194">
    <property type="entry name" value="Carb_anhydrase"/>
    <property type="match status" value="1"/>
</dbReference>
<dbReference type="Gene3D" id="3.10.200.10">
    <property type="entry name" value="Alpha carbonic anhydrase"/>
    <property type="match status" value="1"/>
</dbReference>
<evidence type="ECO:0000256" key="5">
    <source>
        <dbReference type="ARBA" id="ARBA00023239"/>
    </source>
</evidence>
<keyword evidence="3" id="KW-0479">Metal-binding</keyword>
<feature type="signal peptide" evidence="8">
    <location>
        <begin position="1"/>
        <end position="25"/>
    </location>
</feature>
<protein>
    <recommendedName>
        <fullName evidence="2">carbonic anhydrase</fullName>
        <ecNumber evidence="2">4.2.1.1</ecNumber>
    </recommendedName>
</protein>
<sequence>MHIFCKLLIFLPFFTTFVGIHLINAVEPSTDPPASATADPPASASVDPSGGTHPVPMSPGVSVNVPNPNSAYDHPEGGDMIEMILKDPVLRKRLEQLQGPINGHGLGGGEDDEPSEECMTPGSRLHTVNLNANNFRADVVEDHATKWRMLSVNRLYGVTRDRFYVQNSEGGMMSIRFHKEDETSKAMIAGMDEDWKFVYVLAKADLFWSMDNNYGAQHAVGKQTFPFELQLVHYKKGLESLDKAAPTKHGILVLSILFEAAGKPNPSVDPLAAAAMMSTFPSERFQMVHGPLSIKSLLPYDVSNIQYTGSYFSHPCAKEAKWVVFRHPRQISYKQLKQFREIRDASGRRHPGVFIPLSHQKEQISSNLSVTTSNKIRIKILDTEEIDVSKSSMINSVSHSLILTILLIIFHSKILT</sequence>
<dbReference type="PANTHER" id="PTHR18952:SF265">
    <property type="entry name" value="CARBONIC ANHYDRASE"/>
    <property type="match status" value="1"/>
</dbReference>
<evidence type="ECO:0000256" key="8">
    <source>
        <dbReference type="SAM" id="SignalP"/>
    </source>
</evidence>
<feature type="region of interest" description="Disordered" evidence="7">
    <location>
        <begin position="29"/>
        <end position="77"/>
    </location>
</feature>
<evidence type="ECO:0000256" key="2">
    <source>
        <dbReference type="ARBA" id="ARBA00012925"/>
    </source>
</evidence>
<organism evidence="10 11">
    <name type="scientific">Orchesella dallaii</name>
    <dbReference type="NCBI Taxonomy" id="48710"/>
    <lineage>
        <taxon>Eukaryota</taxon>
        <taxon>Metazoa</taxon>
        <taxon>Ecdysozoa</taxon>
        <taxon>Arthropoda</taxon>
        <taxon>Hexapoda</taxon>
        <taxon>Collembola</taxon>
        <taxon>Entomobryomorpha</taxon>
        <taxon>Entomobryoidea</taxon>
        <taxon>Orchesellidae</taxon>
        <taxon>Orchesellinae</taxon>
        <taxon>Orchesella</taxon>
    </lineage>
</organism>
<evidence type="ECO:0000256" key="4">
    <source>
        <dbReference type="ARBA" id="ARBA00022833"/>
    </source>
</evidence>
<evidence type="ECO:0000313" key="10">
    <source>
        <dbReference type="EMBL" id="CAL8069249.1"/>
    </source>
</evidence>
<evidence type="ECO:0000256" key="3">
    <source>
        <dbReference type="ARBA" id="ARBA00022723"/>
    </source>
</evidence>
<proteinExistence type="inferred from homology"/>
<evidence type="ECO:0000259" key="9">
    <source>
        <dbReference type="PROSITE" id="PS51144"/>
    </source>
</evidence>
<dbReference type="Proteomes" id="UP001642540">
    <property type="component" value="Unassembled WGS sequence"/>
</dbReference>
<dbReference type="InterPro" id="IPR023561">
    <property type="entry name" value="Carbonic_anhydrase_a-class"/>
</dbReference>
<feature type="region of interest" description="Disordered" evidence="7">
    <location>
        <begin position="100"/>
        <end position="120"/>
    </location>
</feature>
<dbReference type="PROSITE" id="PS51144">
    <property type="entry name" value="ALPHA_CA_2"/>
    <property type="match status" value="1"/>
</dbReference>
<accession>A0ABP1PL40</accession>
<comment type="similarity">
    <text evidence="1">Belongs to the alpha-carbonic anhydrase family.</text>
</comment>
<dbReference type="EMBL" id="CAXLJM020000004">
    <property type="protein sequence ID" value="CAL8069249.1"/>
    <property type="molecule type" value="Genomic_DNA"/>
</dbReference>
<gene>
    <name evidence="10" type="ORF">ODALV1_LOCUS672</name>
</gene>
<keyword evidence="5" id="KW-0456">Lyase</keyword>
<dbReference type="PANTHER" id="PTHR18952">
    <property type="entry name" value="CARBONIC ANHYDRASE"/>
    <property type="match status" value="1"/>
</dbReference>
<comment type="catalytic activity">
    <reaction evidence="6">
        <text>hydrogencarbonate + H(+) = CO2 + H2O</text>
        <dbReference type="Rhea" id="RHEA:10748"/>
        <dbReference type="ChEBI" id="CHEBI:15377"/>
        <dbReference type="ChEBI" id="CHEBI:15378"/>
        <dbReference type="ChEBI" id="CHEBI:16526"/>
        <dbReference type="ChEBI" id="CHEBI:17544"/>
        <dbReference type="EC" id="4.2.1.1"/>
    </reaction>
</comment>
<keyword evidence="8" id="KW-0732">Signal</keyword>
<evidence type="ECO:0000256" key="6">
    <source>
        <dbReference type="ARBA" id="ARBA00048348"/>
    </source>
</evidence>
<keyword evidence="11" id="KW-1185">Reference proteome</keyword>
<evidence type="ECO:0000313" key="11">
    <source>
        <dbReference type="Proteomes" id="UP001642540"/>
    </source>
</evidence>
<comment type="caution">
    <text evidence="10">The sequence shown here is derived from an EMBL/GenBank/DDBJ whole genome shotgun (WGS) entry which is preliminary data.</text>
</comment>
<evidence type="ECO:0000256" key="7">
    <source>
        <dbReference type="SAM" id="MobiDB-lite"/>
    </source>
</evidence>
<dbReference type="EC" id="4.2.1.1" evidence="2"/>
<feature type="chain" id="PRO_5046413879" description="carbonic anhydrase" evidence="8">
    <location>
        <begin position="26"/>
        <end position="416"/>
    </location>
</feature>
<name>A0ABP1PL40_9HEXA</name>
<dbReference type="InterPro" id="IPR001148">
    <property type="entry name" value="CA_dom"/>
</dbReference>
<feature type="domain" description="Alpha-carbonic anhydrase" evidence="9">
    <location>
        <begin position="102"/>
        <end position="374"/>
    </location>
</feature>
<dbReference type="SMART" id="SM01057">
    <property type="entry name" value="Carb_anhydrase"/>
    <property type="match status" value="1"/>
</dbReference>
<evidence type="ECO:0000256" key="1">
    <source>
        <dbReference type="ARBA" id="ARBA00010718"/>
    </source>
</evidence>
<dbReference type="InterPro" id="IPR036398">
    <property type="entry name" value="CA_dom_sf"/>
</dbReference>
<keyword evidence="4" id="KW-0862">Zinc</keyword>
<feature type="compositionally biased region" description="Low complexity" evidence="7">
    <location>
        <begin position="29"/>
        <end position="49"/>
    </location>
</feature>
<dbReference type="SUPFAM" id="SSF51069">
    <property type="entry name" value="Carbonic anhydrase"/>
    <property type="match status" value="1"/>
</dbReference>